<reference evidence="2" key="1">
    <citation type="journal article" date="2022" name="bioRxiv">
        <title>Sequencing and chromosome-scale assembly of the giantPleurodeles waltlgenome.</title>
        <authorList>
            <person name="Brown T."/>
            <person name="Elewa A."/>
            <person name="Iarovenko S."/>
            <person name="Subramanian E."/>
            <person name="Araus A.J."/>
            <person name="Petzold A."/>
            <person name="Susuki M."/>
            <person name="Suzuki K.-i.T."/>
            <person name="Hayashi T."/>
            <person name="Toyoda A."/>
            <person name="Oliveira C."/>
            <person name="Osipova E."/>
            <person name="Leigh N.D."/>
            <person name="Simon A."/>
            <person name="Yun M.H."/>
        </authorList>
    </citation>
    <scope>NUCLEOTIDE SEQUENCE</scope>
    <source>
        <strain evidence="2">20211129_DDA</strain>
        <tissue evidence="2">Liver</tissue>
    </source>
</reference>
<name>A0AAV7NHD2_PLEWA</name>
<feature type="compositionally biased region" description="Basic and acidic residues" evidence="1">
    <location>
        <begin position="163"/>
        <end position="175"/>
    </location>
</feature>
<evidence type="ECO:0000313" key="3">
    <source>
        <dbReference type="Proteomes" id="UP001066276"/>
    </source>
</evidence>
<dbReference type="EMBL" id="JANPWB010000012">
    <property type="protein sequence ID" value="KAJ1114502.1"/>
    <property type="molecule type" value="Genomic_DNA"/>
</dbReference>
<dbReference type="Proteomes" id="UP001066276">
    <property type="component" value="Chromosome 8"/>
</dbReference>
<sequence length="184" mass="19863">MDDYRLACTAGFCQQALELTKLTVSGKWYCLGPGGTLVASTLEGDTEEALSKSESTQKTRQHARGPTALGQRRCKRRPTQPYTKGSHVAREPLRKLCIAGKSAGGLSCMVHKELCGRIPASLGNCKTRGAQGYCLAWGVKLLPPPKLDSRMSGPLQSTTCEAESTHFVRRGDPSHRSSLQRGAC</sequence>
<feature type="region of interest" description="Disordered" evidence="1">
    <location>
        <begin position="46"/>
        <end position="87"/>
    </location>
</feature>
<protein>
    <submittedName>
        <fullName evidence="2">Uncharacterized protein</fullName>
    </submittedName>
</protein>
<feature type="region of interest" description="Disordered" evidence="1">
    <location>
        <begin position="148"/>
        <end position="184"/>
    </location>
</feature>
<accession>A0AAV7NHD2</accession>
<proteinExistence type="predicted"/>
<dbReference type="AlphaFoldDB" id="A0AAV7NHD2"/>
<keyword evidence="3" id="KW-1185">Reference proteome</keyword>
<evidence type="ECO:0000313" key="2">
    <source>
        <dbReference type="EMBL" id="KAJ1114502.1"/>
    </source>
</evidence>
<comment type="caution">
    <text evidence="2">The sequence shown here is derived from an EMBL/GenBank/DDBJ whole genome shotgun (WGS) entry which is preliminary data.</text>
</comment>
<gene>
    <name evidence="2" type="ORF">NDU88_002738</name>
</gene>
<evidence type="ECO:0000256" key="1">
    <source>
        <dbReference type="SAM" id="MobiDB-lite"/>
    </source>
</evidence>
<organism evidence="2 3">
    <name type="scientific">Pleurodeles waltl</name>
    <name type="common">Iberian ribbed newt</name>
    <dbReference type="NCBI Taxonomy" id="8319"/>
    <lineage>
        <taxon>Eukaryota</taxon>
        <taxon>Metazoa</taxon>
        <taxon>Chordata</taxon>
        <taxon>Craniata</taxon>
        <taxon>Vertebrata</taxon>
        <taxon>Euteleostomi</taxon>
        <taxon>Amphibia</taxon>
        <taxon>Batrachia</taxon>
        <taxon>Caudata</taxon>
        <taxon>Salamandroidea</taxon>
        <taxon>Salamandridae</taxon>
        <taxon>Pleurodelinae</taxon>
        <taxon>Pleurodeles</taxon>
    </lineage>
</organism>